<proteinExistence type="inferred from homology"/>
<dbReference type="Gene3D" id="2.30.30.110">
    <property type="match status" value="1"/>
</dbReference>
<evidence type="ECO:0000313" key="3">
    <source>
        <dbReference type="EMBL" id="ONN40444.1"/>
    </source>
</evidence>
<comment type="caution">
    <text evidence="3">The sequence shown here is derived from an EMBL/GenBank/DDBJ whole genome shotgun (WGS) entry which is preliminary data.</text>
</comment>
<evidence type="ECO:0000256" key="2">
    <source>
        <dbReference type="ARBA" id="ARBA00022649"/>
    </source>
</evidence>
<dbReference type="InterPro" id="IPR011067">
    <property type="entry name" value="Plasmid_toxin/cell-grow_inhib"/>
</dbReference>
<dbReference type="SUPFAM" id="SSF50118">
    <property type="entry name" value="Cell growth inhibitor/plasmid maintenance toxic component"/>
    <property type="match status" value="1"/>
</dbReference>
<protein>
    <submittedName>
        <fullName evidence="3">Toxin-antitoxin system, toxin component, MazF family protein</fullName>
    </submittedName>
</protein>
<sequence length="115" mass="13402">MKPNEIVTVYVAFTDKGGGKRRPILVVSDKRDRVEFFGITSQYEKKSEKIKKVYFPITEWEKTGLKKQSWIDVGSLKAIQKSNENISFKKVGMLSVSDTKKLNRFIERLQIRMNK</sequence>
<evidence type="ECO:0000256" key="1">
    <source>
        <dbReference type="ARBA" id="ARBA00007521"/>
    </source>
</evidence>
<organism evidence="3 4">
    <name type="scientific">Enterococcus mundtii</name>
    <dbReference type="NCBI Taxonomy" id="53346"/>
    <lineage>
        <taxon>Bacteria</taxon>
        <taxon>Bacillati</taxon>
        <taxon>Bacillota</taxon>
        <taxon>Bacilli</taxon>
        <taxon>Lactobacillales</taxon>
        <taxon>Enterococcaceae</taxon>
        <taxon>Enterococcus</taxon>
    </lineage>
</organism>
<dbReference type="OrthoDB" id="2223833at2"/>
<dbReference type="InterPro" id="IPR003477">
    <property type="entry name" value="PemK-like"/>
</dbReference>
<dbReference type="AlphaFoldDB" id="A0A1V2UB11"/>
<dbReference type="GO" id="GO:0003677">
    <property type="term" value="F:DNA binding"/>
    <property type="evidence" value="ECO:0007669"/>
    <property type="project" value="InterPro"/>
</dbReference>
<accession>A0A1V2UB11</accession>
<gene>
    <name evidence="3" type="ORF">BTN92_15055</name>
</gene>
<keyword evidence="2" id="KW-1277">Toxin-antitoxin system</keyword>
<dbReference type="Pfam" id="PF02452">
    <property type="entry name" value="PemK_toxin"/>
    <property type="match status" value="1"/>
</dbReference>
<comment type="similarity">
    <text evidence="1">Belongs to the PemK/MazF family.</text>
</comment>
<dbReference type="EMBL" id="MSTR01000021">
    <property type="protein sequence ID" value="ONN40444.1"/>
    <property type="molecule type" value="Genomic_DNA"/>
</dbReference>
<reference evidence="3 4" key="1">
    <citation type="submission" date="2016-12" db="EMBL/GenBank/DDBJ databases">
        <authorList>
            <person name="Song W.-J."/>
            <person name="Kurnit D.M."/>
        </authorList>
    </citation>
    <scope>NUCLEOTIDE SEQUENCE [LARGE SCALE GENOMIC DNA]</scope>
    <source>
        <strain evidence="3 4">CGB1038-1_S1</strain>
    </source>
</reference>
<dbReference type="RefSeq" id="WP_077152091.1">
    <property type="nucleotide sequence ID" value="NZ_CABMMO010000021.1"/>
</dbReference>
<name>A0A1V2UB11_ENTMU</name>
<evidence type="ECO:0000313" key="4">
    <source>
        <dbReference type="Proteomes" id="UP000189299"/>
    </source>
</evidence>
<dbReference type="Proteomes" id="UP000189299">
    <property type="component" value="Unassembled WGS sequence"/>
</dbReference>